<protein>
    <recommendedName>
        <fullName evidence="3">CCHC-type domain-containing protein</fullName>
    </recommendedName>
</protein>
<dbReference type="AlphaFoldDB" id="A0A816DRC2"/>
<name>A0A816DRC2_9BILA</name>
<feature type="domain" description="CCHC-type" evidence="3">
    <location>
        <begin position="28"/>
        <end position="41"/>
    </location>
</feature>
<keyword evidence="6" id="KW-1185">Reference proteome</keyword>
<evidence type="ECO:0000313" key="4">
    <source>
        <dbReference type="EMBL" id="CAF1642243.1"/>
    </source>
</evidence>
<dbReference type="PROSITE" id="PS50158">
    <property type="entry name" value="ZF_CCHC"/>
    <property type="match status" value="1"/>
</dbReference>
<gene>
    <name evidence="4" type="ORF">GPM918_LOCUS45010</name>
    <name evidence="5" type="ORF">SRO942_LOCUS47176</name>
</gene>
<dbReference type="GO" id="GO:0008270">
    <property type="term" value="F:zinc ion binding"/>
    <property type="evidence" value="ECO:0007669"/>
    <property type="project" value="UniProtKB-KW"/>
</dbReference>
<evidence type="ECO:0000259" key="3">
    <source>
        <dbReference type="PROSITE" id="PS50158"/>
    </source>
</evidence>
<evidence type="ECO:0000256" key="1">
    <source>
        <dbReference type="PROSITE-ProRule" id="PRU00047"/>
    </source>
</evidence>
<dbReference type="InterPro" id="IPR036875">
    <property type="entry name" value="Znf_CCHC_sf"/>
</dbReference>
<evidence type="ECO:0000256" key="2">
    <source>
        <dbReference type="SAM" id="MobiDB-lite"/>
    </source>
</evidence>
<keyword evidence="1" id="KW-0479">Metal-binding</keyword>
<evidence type="ECO:0000313" key="5">
    <source>
        <dbReference type="EMBL" id="CAF4555753.1"/>
    </source>
</evidence>
<proteinExistence type="predicted"/>
<reference evidence="4" key="1">
    <citation type="submission" date="2021-02" db="EMBL/GenBank/DDBJ databases">
        <authorList>
            <person name="Nowell W R."/>
        </authorList>
    </citation>
    <scope>NUCLEOTIDE SEQUENCE</scope>
</reference>
<comment type="caution">
    <text evidence="4">The sequence shown here is derived from an EMBL/GenBank/DDBJ whole genome shotgun (WGS) entry which is preliminary data.</text>
</comment>
<dbReference type="Proteomes" id="UP000681722">
    <property type="component" value="Unassembled WGS sequence"/>
</dbReference>
<sequence length="164" mass="18808">MLEQAKPAEAATSRQRRTNFTSSSSFNCCNCGGRGHYAYQCLRVVVLHILTNKIKTTINPCIIEDLCTDVLLGGDFYKKYKTDISYYFKNLTVRPSQQPKKRIKFEEHKNTSRLFYIKTFDDTIIPLLSSRAMQAITTASHMTTAVFTPSVSIWNYPTIKICWT</sequence>
<dbReference type="SUPFAM" id="SSF57756">
    <property type="entry name" value="Retrovirus zinc finger-like domains"/>
    <property type="match status" value="1"/>
</dbReference>
<dbReference type="Proteomes" id="UP000663829">
    <property type="component" value="Unassembled WGS sequence"/>
</dbReference>
<dbReference type="InterPro" id="IPR001878">
    <property type="entry name" value="Znf_CCHC"/>
</dbReference>
<dbReference type="GO" id="GO:0003676">
    <property type="term" value="F:nucleic acid binding"/>
    <property type="evidence" value="ECO:0007669"/>
    <property type="project" value="InterPro"/>
</dbReference>
<organism evidence="4 6">
    <name type="scientific">Didymodactylos carnosus</name>
    <dbReference type="NCBI Taxonomy" id="1234261"/>
    <lineage>
        <taxon>Eukaryota</taxon>
        <taxon>Metazoa</taxon>
        <taxon>Spiralia</taxon>
        <taxon>Gnathifera</taxon>
        <taxon>Rotifera</taxon>
        <taxon>Eurotatoria</taxon>
        <taxon>Bdelloidea</taxon>
        <taxon>Philodinida</taxon>
        <taxon>Philodinidae</taxon>
        <taxon>Didymodactylos</taxon>
    </lineage>
</organism>
<evidence type="ECO:0000313" key="6">
    <source>
        <dbReference type="Proteomes" id="UP000663829"/>
    </source>
</evidence>
<keyword evidence="1" id="KW-0862">Zinc</keyword>
<keyword evidence="1" id="KW-0863">Zinc-finger</keyword>
<dbReference type="EMBL" id="CAJNOQ010047787">
    <property type="protein sequence ID" value="CAF1642243.1"/>
    <property type="molecule type" value="Genomic_DNA"/>
</dbReference>
<accession>A0A816DRC2</accession>
<dbReference type="EMBL" id="CAJOBC010116853">
    <property type="protein sequence ID" value="CAF4555753.1"/>
    <property type="molecule type" value="Genomic_DNA"/>
</dbReference>
<feature type="region of interest" description="Disordered" evidence="2">
    <location>
        <begin position="1"/>
        <end position="22"/>
    </location>
</feature>